<name>A0AAU9TA56_THLAR</name>
<evidence type="ECO:0000313" key="1">
    <source>
        <dbReference type="EMBL" id="CAH2079394.1"/>
    </source>
</evidence>
<dbReference type="EMBL" id="OU466863">
    <property type="protein sequence ID" value="CAH2079394.1"/>
    <property type="molecule type" value="Genomic_DNA"/>
</dbReference>
<gene>
    <name evidence="1" type="ORF">TAV2_LOCUS25515</name>
</gene>
<proteinExistence type="predicted"/>
<dbReference type="AlphaFoldDB" id="A0AAU9TA56"/>
<organism evidence="1 2">
    <name type="scientific">Thlaspi arvense</name>
    <name type="common">Field penny-cress</name>
    <dbReference type="NCBI Taxonomy" id="13288"/>
    <lineage>
        <taxon>Eukaryota</taxon>
        <taxon>Viridiplantae</taxon>
        <taxon>Streptophyta</taxon>
        <taxon>Embryophyta</taxon>
        <taxon>Tracheophyta</taxon>
        <taxon>Spermatophyta</taxon>
        <taxon>Magnoliopsida</taxon>
        <taxon>eudicotyledons</taxon>
        <taxon>Gunneridae</taxon>
        <taxon>Pentapetalae</taxon>
        <taxon>rosids</taxon>
        <taxon>malvids</taxon>
        <taxon>Brassicales</taxon>
        <taxon>Brassicaceae</taxon>
        <taxon>Thlaspideae</taxon>
        <taxon>Thlaspi</taxon>
    </lineage>
</organism>
<evidence type="ECO:0000313" key="2">
    <source>
        <dbReference type="Proteomes" id="UP000836841"/>
    </source>
</evidence>
<keyword evidence="2" id="KW-1185">Reference proteome</keyword>
<dbReference type="Proteomes" id="UP000836841">
    <property type="component" value="Chromosome 7"/>
</dbReference>
<sequence length="161" mass="19535">MSYYVDYRNHGSRATKTYIRQPRCRSRHLREQVPKPISFGQDGTVVYPFMDENEHQYFNVCSCAACMEDFYEFYEKIRKRRRKKKDSLYKRYLEGDPTVRPLGDGKYYFIIKYWEKWKEHKIMMMQANNFPPYEDFTKDDIAHSPKILIRAINSSRPDQLS</sequence>
<dbReference type="PANTHER" id="PTHR48435">
    <property type="entry name" value="POLYPROTEIN"/>
    <property type="match status" value="1"/>
</dbReference>
<accession>A0AAU9TA56</accession>
<protein>
    <submittedName>
        <fullName evidence="1">Uncharacterized protein</fullName>
    </submittedName>
</protein>
<dbReference type="PANTHER" id="PTHR48435:SF1">
    <property type="entry name" value="POLYPROTEIN"/>
    <property type="match status" value="1"/>
</dbReference>
<reference evidence="1 2" key="1">
    <citation type="submission" date="2022-03" db="EMBL/GenBank/DDBJ databases">
        <authorList>
            <person name="Nunn A."/>
            <person name="Chopra R."/>
            <person name="Nunn A."/>
            <person name="Contreras Garrido A."/>
        </authorList>
    </citation>
    <scope>NUCLEOTIDE SEQUENCE [LARGE SCALE GENOMIC DNA]</scope>
</reference>
<dbReference type="InterPro" id="IPR053098">
    <property type="entry name" value="Petuviruses_polyprotein"/>
</dbReference>